<keyword evidence="4" id="KW-0479">Metal-binding</keyword>
<dbReference type="Gene3D" id="3.30.2010.10">
    <property type="entry name" value="Metalloproteases ('zincins'), catalytic domain"/>
    <property type="match status" value="1"/>
</dbReference>
<feature type="transmembrane region" description="Helical" evidence="11">
    <location>
        <begin position="42"/>
        <end position="60"/>
    </location>
</feature>
<dbReference type="Proteomes" id="UP000628840">
    <property type="component" value="Unassembled WGS sequence"/>
</dbReference>
<evidence type="ECO:0000256" key="4">
    <source>
        <dbReference type="ARBA" id="ARBA00022723"/>
    </source>
</evidence>
<reference evidence="13 14" key="1">
    <citation type="journal article" date="2019" name="Int. J. Syst. Evol. Microbiol.">
        <title>The Global Catalogue of Microorganisms (GCM) 10K type strain sequencing project: providing services to taxonomists for standard genome sequencing and annotation.</title>
        <authorList>
            <consortium name="The Broad Institute Genomics Platform"/>
            <consortium name="The Broad Institute Genome Sequencing Center for Infectious Disease"/>
            <person name="Wu L."/>
            <person name="Ma J."/>
        </authorList>
    </citation>
    <scope>NUCLEOTIDE SEQUENCE [LARGE SCALE GENOMIC DNA]</scope>
    <source>
        <strain evidence="13 14">JCM 19585</strain>
    </source>
</reference>
<keyword evidence="14" id="KW-1185">Reference proteome</keyword>
<dbReference type="AlphaFoldDB" id="A0A830EX39"/>
<comment type="similarity">
    <text evidence="10">Belongs to the peptidase M48 family.</text>
</comment>
<keyword evidence="8 10" id="KW-0482">Metalloprotease</keyword>
<evidence type="ECO:0000256" key="2">
    <source>
        <dbReference type="ARBA" id="ARBA00022670"/>
    </source>
</evidence>
<accession>A0A830EX39</accession>
<protein>
    <recommendedName>
        <fullName evidence="12">Peptidase M48 domain-containing protein</fullName>
    </recommendedName>
</protein>
<dbReference type="InterPro" id="IPR001915">
    <property type="entry name" value="Peptidase_M48"/>
</dbReference>
<comment type="caution">
    <text evidence="13">The sequence shown here is derived from an EMBL/GenBank/DDBJ whole genome shotgun (WGS) entry which is preliminary data.</text>
</comment>
<evidence type="ECO:0000256" key="8">
    <source>
        <dbReference type="ARBA" id="ARBA00023049"/>
    </source>
</evidence>
<keyword evidence="5 10" id="KW-0378">Hydrolase</keyword>
<keyword evidence="3 11" id="KW-0812">Transmembrane</keyword>
<evidence type="ECO:0000256" key="7">
    <source>
        <dbReference type="ARBA" id="ARBA00022989"/>
    </source>
</evidence>
<organism evidence="13 14">
    <name type="scientific">Halarchaeum grantii</name>
    <dbReference type="NCBI Taxonomy" id="1193105"/>
    <lineage>
        <taxon>Archaea</taxon>
        <taxon>Methanobacteriati</taxon>
        <taxon>Methanobacteriota</taxon>
        <taxon>Stenosarchaea group</taxon>
        <taxon>Halobacteria</taxon>
        <taxon>Halobacteriales</taxon>
        <taxon>Halobacteriaceae</taxon>
    </lineage>
</organism>
<keyword evidence="7 11" id="KW-1133">Transmembrane helix</keyword>
<dbReference type="GO" id="GO:0006508">
    <property type="term" value="P:proteolysis"/>
    <property type="evidence" value="ECO:0007669"/>
    <property type="project" value="UniProtKB-KW"/>
</dbReference>
<evidence type="ECO:0000256" key="11">
    <source>
        <dbReference type="SAM" id="Phobius"/>
    </source>
</evidence>
<keyword evidence="2 10" id="KW-0645">Protease</keyword>
<keyword evidence="1" id="KW-1003">Cell membrane</keyword>
<feature type="domain" description="Peptidase M48" evidence="12">
    <location>
        <begin position="83"/>
        <end position="294"/>
    </location>
</feature>
<evidence type="ECO:0000256" key="9">
    <source>
        <dbReference type="ARBA" id="ARBA00023136"/>
    </source>
</evidence>
<keyword evidence="9 11" id="KW-0472">Membrane</keyword>
<dbReference type="GO" id="GO:0004222">
    <property type="term" value="F:metalloendopeptidase activity"/>
    <property type="evidence" value="ECO:0007669"/>
    <property type="project" value="InterPro"/>
</dbReference>
<gene>
    <name evidence="13" type="ORF">GCM10009037_24150</name>
</gene>
<dbReference type="EMBL" id="BMPF01000003">
    <property type="protein sequence ID" value="GGL39553.1"/>
    <property type="molecule type" value="Genomic_DNA"/>
</dbReference>
<dbReference type="Pfam" id="PF01435">
    <property type="entry name" value="Peptidase_M48"/>
    <property type="match status" value="1"/>
</dbReference>
<dbReference type="PANTHER" id="PTHR43221">
    <property type="entry name" value="PROTEASE HTPX"/>
    <property type="match status" value="1"/>
</dbReference>
<evidence type="ECO:0000313" key="13">
    <source>
        <dbReference type="EMBL" id="GGL39553.1"/>
    </source>
</evidence>
<proteinExistence type="inferred from homology"/>
<evidence type="ECO:0000313" key="14">
    <source>
        <dbReference type="Proteomes" id="UP000628840"/>
    </source>
</evidence>
<feature type="transmembrane region" description="Helical" evidence="11">
    <location>
        <begin position="12"/>
        <end position="36"/>
    </location>
</feature>
<comment type="cofactor">
    <cofactor evidence="10">
        <name>Zn(2+)</name>
        <dbReference type="ChEBI" id="CHEBI:29105"/>
    </cofactor>
    <text evidence="10">Binds 1 zinc ion per subunit.</text>
</comment>
<keyword evidence="6 10" id="KW-0862">Zinc</keyword>
<dbReference type="OrthoDB" id="271602at2157"/>
<evidence type="ECO:0000256" key="6">
    <source>
        <dbReference type="ARBA" id="ARBA00022833"/>
    </source>
</evidence>
<dbReference type="PANTHER" id="PTHR43221:SF2">
    <property type="entry name" value="PROTEASE HTPX HOMOLOG"/>
    <property type="match status" value="1"/>
</dbReference>
<dbReference type="InterPro" id="IPR050083">
    <property type="entry name" value="HtpX_protease"/>
</dbReference>
<evidence type="ECO:0000259" key="12">
    <source>
        <dbReference type="Pfam" id="PF01435"/>
    </source>
</evidence>
<dbReference type="RefSeq" id="WP_188883992.1">
    <property type="nucleotide sequence ID" value="NZ_BMPF01000003.1"/>
</dbReference>
<name>A0A830EX39_9EURY</name>
<dbReference type="GO" id="GO:0046872">
    <property type="term" value="F:metal ion binding"/>
    <property type="evidence" value="ECO:0007669"/>
    <property type="project" value="UniProtKB-KW"/>
</dbReference>
<sequence>MFPSAHPSATAGLAVRAWGITLGLCACSLLGAAAVAATGAPLLAVVGGVGGLCVLAVAAARSGGRFAFDAGHARPLRADELRAVRRAARDVAERAGRPVPRLVVMEMDAPGAVVGYDDGRPVVAVDPLLPRVVGEPGLRALLAHELGHLGNDLYTDALRQYTPQTLGFCALWLGGLAGRGPVPATLGTLCFLALSFSEARLARWPRYALGGGVELLALAASRYANRCEEYRADAAAASLVDAATLADALYRVAAVATGENLEDVAGPVPWNADRSLRFACFATHPSVESRVERLGCEIPAWARPYEPHRDA</sequence>
<evidence type="ECO:0000256" key="3">
    <source>
        <dbReference type="ARBA" id="ARBA00022692"/>
    </source>
</evidence>
<evidence type="ECO:0000256" key="10">
    <source>
        <dbReference type="RuleBase" id="RU003983"/>
    </source>
</evidence>
<evidence type="ECO:0000256" key="1">
    <source>
        <dbReference type="ARBA" id="ARBA00022475"/>
    </source>
</evidence>
<evidence type="ECO:0000256" key="5">
    <source>
        <dbReference type="ARBA" id="ARBA00022801"/>
    </source>
</evidence>